<reference evidence="1" key="2">
    <citation type="journal article" date="2015" name="Data Brief">
        <title>Shoot transcriptome of the giant reed, Arundo donax.</title>
        <authorList>
            <person name="Barrero R.A."/>
            <person name="Guerrero F.D."/>
            <person name="Moolhuijzen P."/>
            <person name="Goolsby J.A."/>
            <person name="Tidwell J."/>
            <person name="Bellgard S.E."/>
            <person name="Bellgard M.I."/>
        </authorList>
    </citation>
    <scope>NUCLEOTIDE SEQUENCE</scope>
    <source>
        <tissue evidence="1">Shoot tissue taken approximately 20 cm above the soil surface</tissue>
    </source>
</reference>
<evidence type="ECO:0000313" key="1">
    <source>
        <dbReference type="EMBL" id="JAD83989.1"/>
    </source>
</evidence>
<name>A0A0A9PFC6_ARUDO</name>
<accession>A0A0A9PFC6</accession>
<protein>
    <submittedName>
        <fullName evidence="1">Uncharacterized protein</fullName>
    </submittedName>
</protein>
<reference evidence="1" key="1">
    <citation type="submission" date="2014-09" db="EMBL/GenBank/DDBJ databases">
        <authorList>
            <person name="Magalhaes I.L.F."/>
            <person name="Oliveira U."/>
            <person name="Santos F.R."/>
            <person name="Vidigal T.H.D.A."/>
            <person name="Brescovit A.D."/>
            <person name="Santos A.J."/>
        </authorList>
    </citation>
    <scope>NUCLEOTIDE SEQUENCE</scope>
    <source>
        <tissue evidence="1">Shoot tissue taken approximately 20 cm above the soil surface</tissue>
    </source>
</reference>
<dbReference type="AlphaFoldDB" id="A0A0A9PFC6"/>
<sequence length="86" mass="9145">MSQHTHSITTGAGTGAAFVVVNPLLDGICNCSSETGNRPCFTLVGISFLAEPTSKSFSLLVSIIFSFCRNSPWVFLFSSKTPSMPP</sequence>
<proteinExistence type="predicted"/>
<dbReference type="EMBL" id="GBRH01213906">
    <property type="protein sequence ID" value="JAD83989.1"/>
    <property type="molecule type" value="Transcribed_RNA"/>
</dbReference>
<organism evidence="1">
    <name type="scientific">Arundo donax</name>
    <name type="common">Giant reed</name>
    <name type="synonym">Donax arundinaceus</name>
    <dbReference type="NCBI Taxonomy" id="35708"/>
    <lineage>
        <taxon>Eukaryota</taxon>
        <taxon>Viridiplantae</taxon>
        <taxon>Streptophyta</taxon>
        <taxon>Embryophyta</taxon>
        <taxon>Tracheophyta</taxon>
        <taxon>Spermatophyta</taxon>
        <taxon>Magnoliopsida</taxon>
        <taxon>Liliopsida</taxon>
        <taxon>Poales</taxon>
        <taxon>Poaceae</taxon>
        <taxon>PACMAD clade</taxon>
        <taxon>Arundinoideae</taxon>
        <taxon>Arundineae</taxon>
        <taxon>Arundo</taxon>
    </lineage>
</organism>